<dbReference type="SUPFAM" id="SSF46785">
    <property type="entry name" value="Winged helix' DNA-binding domain"/>
    <property type="match status" value="2"/>
</dbReference>
<keyword evidence="3" id="KW-0653">Protein transport</keyword>
<dbReference type="HOGENOM" id="CLU_087657_1_1_1"/>
<protein>
    <submittedName>
        <fullName evidence="4">Vacuolar protein sorting</fullName>
    </submittedName>
</protein>
<comment type="similarity">
    <text evidence="1">Belongs to the VPS25 family.</text>
</comment>
<dbReference type="FunCoup" id="A3LVS3">
    <property type="interactions" value="846"/>
</dbReference>
<name>A3LVS3_PICST</name>
<dbReference type="GO" id="GO:0000814">
    <property type="term" value="C:ESCRT II complex"/>
    <property type="evidence" value="ECO:0007669"/>
    <property type="project" value="InterPro"/>
</dbReference>
<dbReference type="GO" id="GO:0042803">
    <property type="term" value="F:protein homodimerization activity"/>
    <property type="evidence" value="ECO:0007669"/>
    <property type="project" value="TreeGrafter"/>
</dbReference>
<organism evidence="4 5">
    <name type="scientific">Scheffersomyces stipitis (strain ATCC 58785 / CBS 6054 / NBRC 10063 / NRRL Y-11545)</name>
    <name type="common">Yeast</name>
    <name type="synonym">Pichia stipitis</name>
    <dbReference type="NCBI Taxonomy" id="322104"/>
    <lineage>
        <taxon>Eukaryota</taxon>
        <taxon>Fungi</taxon>
        <taxon>Dikarya</taxon>
        <taxon>Ascomycota</taxon>
        <taxon>Saccharomycotina</taxon>
        <taxon>Pichiomycetes</taxon>
        <taxon>Debaryomycetaceae</taxon>
        <taxon>Scheffersomyces</taxon>
    </lineage>
</organism>
<dbReference type="AlphaFoldDB" id="A3LVS3"/>
<evidence type="ECO:0000256" key="1">
    <source>
        <dbReference type="ARBA" id="ARBA00009674"/>
    </source>
</evidence>
<dbReference type="GeneID" id="4839323"/>
<dbReference type="InterPro" id="IPR008570">
    <property type="entry name" value="ESCRT-II_cplx_Vps25-sub"/>
</dbReference>
<evidence type="ECO:0000256" key="3">
    <source>
        <dbReference type="ARBA" id="ARBA00022927"/>
    </source>
</evidence>
<dbReference type="eggNOG" id="KOG4068">
    <property type="taxonomic scope" value="Eukaryota"/>
</dbReference>
<dbReference type="OrthoDB" id="245150at2759"/>
<keyword evidence="5" id="KW-1185">Reference proteome</keyword>
<reference evidence="4 5" key="1">
    <citation type="journal article" date="2007" name="Nat. Biotechnol.">
        <title>Genome sequence of the lignocellulose-bioconverting and xylose-fermenting yeast Pichia stipitis.</title>
        <authorList>
            <person name="Jeffries T.W."/>
            <person name="Grigoriev I.V."/>
            <person name="Grimwood J."/>
            <person name="Laplaza J.M."/>
            <person name="Aerts A."/>
            <person name="Salamov A."/>
            <person name="Schmutz J."/>
            <person name="Lindquist E."/>
            <person name="Dehal P."/>
            <person name="Shapiro H."/>
            <person name="Jin Y.S."/>
            <person name="Passoth V."/>
            <person name="Richardson P.M."/>
        </authorList>
    </citation>
    <scope>NUCLEOTIDE SEQUENCE [LARGE SCALE GENOMIC DNA]</scope>
    <source>
        <strain evidence="5">ATCC 58785 / CBS 6054 / NBRC 10063 / NRRL Y-11545</strain>
    </source>
</reference>
<dbReference type="RefSeq" id="XP_001385200.1">
    <property type="nucleotide sequence ID" value="XM_001385163.1"/>
</dbReference>
<evidence type="ECO:0000313" key="5">
    <source>
        <dbReference type="Proteomes" id="UP000002258"/>
    </source>
</evidence>
<dbReference type="GO" id="GO:0005198">
    <property type="term" value="F:structural molecule activity"/>
    <property type="evidence" value="ECO:0007669"/>
    <property type="project" value="TreeGrafter"/>
</dbReference>
<accession>A3LVS3</accession>
<dbReference type="InterPro" id="IPR036388">
    <property type="entry name" value="WH-like_DNA-bd_sf"/>
</dbReference>
<dbReference type="InterPro" id="IPR036390">
    <property type="entry name" value="WH_DNA-bd_sf"/>
</dbReference>
<dbReference type="Gene3D" id="1.10.10.10">
    <property type="entry name" value="Winged helix-like DNA-binding domain superfamily/Winged helix DNA-binding domain"/>
    <property type="match status" value="1"/>
</dbReference>
<dbReference type="EMBL" id="CP000499">
    <property type="protein sequence ID" value="ABN67171.1"/>
    <property type="molecule type" value="Genomic_DNA"/>
</dbReference>
<dbReference type="Proteomes" id="UP000002258">
    <property type="component" value="Chromosome 5"/>
</dbReference>
<dbReference type="GO" id="GO:0043328">
    <property type="term" value="P:protein transport to vacuole involved in ubiquitin-dependent protein catabolic process via the multivesicular body sorting pathway"/>
    <property type="evidence" value="ECO:0007669"/>
    <property type="project" value="TreeGrafter"/>
</dbReference>
<dbReference type="PANTHER" id="PTHR13149:SF0">
    <property type="entry name" value="VACUOLAR PROTEIN-SORTING-ASSOCIATED PROTEIN 25"/>
    <property type="match status" value="1"/>
</dbReference>
<evidence type="ECO:0000313" key="4">
    <source>
        <dbReference type="EMBL" id="ABN67171.1"/>
    </source>
</evidence>
<proteinExistence type="inferred from homology"/>
<dbReference type="PANTHER" id="PTHR13149">
    <property type="entry name" value="VACUOLAR PROTEIN SORTING-ASSOCIATED PROTEIN VPS25"/>
    <property type="match status" value="1"/>
</dbReference>
<dbReference type="Gene3D" id="1.10.10.570">
    <property type="entry name" value="Winged helix' DNA-binding domain. Chain C. Domain 1"/>
    <property type="match status" value="1"/>
</dbReference>
<dbReference type="OMA" id="TRCLIMW"/>
<dbReference type="KEGG" id="pic:PICST_60984"/>
<dbReference type="STRING" id="322104.A3LVS3"/>
<keyword evidence="2" id="KW-0813">Transport</keyword>
<evidence type="ECO:0000256" key="2">
    <source>
        <dbReference type="ARBA" id="ARBA00022448"/>
    </source>
</evidence>
<gene>
    <name evidence="4" type="ORF">PICST_60984</name>
</gene>
<dbReference type="InterPro" id="IPR014041">
    <property type="entry name" value="ESCRT-II_cplx_Vps25-sub_N"/>
</dbReference>
<dbReference type="Pfam" id="PF05871">
    <property type="entry name" value="ESCRT-II"/>
    <property type="match status" value="1"/>
</dbReference>
<sequence length="196" mass="22089">MTSEFTFPKIHSFPPLYTKQPNATILSTQLDSWSQIILQYCEYFRITSMTLNGTVKSSQLVDVGKSDSLPPLFVNNAINRSVSADFQSAIFSHLIHKVKKAEYINPKNPELGIYVYWRSITEWAQLLYDFVDKTGQLGTVLTLYELTKAEDSGLPESLRNLDEELLVKVLKDVLIKQGRAQLLMDDEGGIGGVKIV</sequence>
<dbReference type="InParanoid" id="A3LVS3"/>